<gene>
    <name evidence="1" type="ORF">NPIL_475801</name>
</gene>
<dbReference type="EMBL" id="BMAW01044339">
    <property type="protein sequence ID" value="GFS44089.1"/>
    <property type="molecule type" value="Genomic_DNA"/>
</dbReference>
<accession>A0A8X6MCH4</accession>
<sequence>MLSNSTRFIHLPNPLSRLSYYESGQSPPSVVDGSVVKYETLHPLCSRMSPENVFQITDPSLNGCSPFTVPVIFESVFYLNMSIY</sequence>
<organism evidence="1 2">
    <name type="scientific">Nephila pilipes</name>
    <name type="common">Giant wood spider</name>
    <name type="synonym">Nephila maculata</name>
    <dbReference type="NCBI Taxonomy" id="299642"/>
    <lineage>
        <taxon>Eukaryota</taxon>
        <taxon>Metazoa</taxon>
        <taxon>Ecdysozoa</taxon>
        <taxon>Arthropoda</taxon>
        <taxon>Chelicerata</taxon>
        <taxon>Arachnida</taxon>
        <taxon>Araneae</taxon>
        <taxon>Araneomorphae</taxon>
        <taxon>Entelegynae</taxon>
        <taxon>Araneoidea</taxon>
        <taxon>Nephilidae</taxon>
        <taxon>Nephila</taxon>
    </lineage>
</organism>
<name>A0A8X6MCH4_NEPPI</name>
<reference evidence="1" key="1">
    <citation type="submission" date="2020-08" db="EMBL/GenBank/DDBJ databases">
        <title>Multicomponent nature underlies the extraordinary mechanical properties of spider dragline silk.</title>
        <authorList>
            <person name="Kono N."/>
            <person name="Nakamura H."/>
            <person name="Mori M."/>
            <person name="Yoshida Y."/>
            <person name="Ohtoshi R."/>
            <person name="Malay A.D."/>
            <person name="Moran D.A.P."/>
            <person name="Tomita M."/>
            <person name="Numata K."/>
            <person name="Arakawa K."/>
        </authorList>
    </citation>
    <scope>NUCLEOTIDE SEQUENCE</scope>
</reference>
<evidence type="ECO:0000313" key="2">
    <source>
        <dbReference type="Proteomes" id="UP000887013"/>
    </source>
</evidence>
<keyword evidence="2" id="KW-1185">Reference proteome</keyword>
<dbReference type="Proteomes" id="UP000887013">
    <property type="component" value="Unassembled WGS sequence"/>
</dbReference>
<protein>
    <submittedName>
        <fullName evidence="1">Uncharacterized protein</fullName>
    </submittedName>
</protein>
<evidence type="ECO:0000313" key="1">
    <source>
        <dbReference type="EMBL" id="GFS44089.1"/>
    </source>
</evidence>
<proteinExistence type="predicted"/>
<comment type="caution">
    <text evidence="1">The sequence shown here is derived from an EMBL/GenBank/DDBJ whole genome shotgun (WGS) entry which is preliminary data.</text>
</comment>
<dbReference type="AlphaFoldDB" id="A0A8X6MCH4"/>